<protein>
    <submittedName>
        <fullName evidence="3">Uncharacterized protein</fullName>
    </submittedName>
</protein>
<accession>A0A2G2Z4M1</accession>
<evidence type="ECO:0000313" key="4">
    <source>
        <dbReference type="Proteomes" id="UP000222542"/>
    </source>
</evidence>
<keyword evidence="2" id="KW-0812">Transmembrane</keyword>
<feature type="transmembrane region" description="Helical" evidence="2">
    <location>
        <begin position="22"/>
        <end position="42"/>
    </location>
</feature>
<dbReference type="Gramene" id="PHT76967">
    <property type="protein sequence ID" value="PHT76967"/>
    <property type="gene ID" value="T459_20489"/>
</dbReference>
<evidence type="ECO:0000256" key="2">
    <source>
        <dbReference type="SAM" id="Phobius"/>
    </source>
</evidence>
<dbReference type="STRING" id="4072.A0A2G2Z4M1"/>
<sequence length="71" mass="7756">MLPMERPAMCLPPLSDVSSESMATVAAALLMYFTFIRCFALMDSSENWRTQLTPSHTGGENEVAGVDNGEE</sequence>
<dbReference type="Proteomes" id="UP000222542">
    <property type="component" value="Unassembled WGS sequence"/>
</dbReference>
<dbReference type="EMBL" id="AYRZ02000007">
    <property type="protein sequence ID" value="PHT76967.1"/>
    <property type="molecule type" value="Genomic_DNA"/>
</dbReference>
<feature type="region of interest" description="Disordered" evidence="1">
    <location>
        <begin position="51"/>
        <end position="71"/>
    </location>
</feature>
<reference evidence="3 4" key="2">
    <citation type="journal article" date="2017" name="Genome Biol.">
        <title>New reference genome sequences of hot pepper reveal the massive evolution of plant disease-resistance genes by retroduplication.</title>
        <authorList>
            <person name="Kim S."/>
            <person name="Park J."/>
            <person name="Yeom S.I."/>
            <person name="Kim Y.M."/>
            <person name="Seo E."/>
            <person name="Kim K.T."/>
            <person name="Kim M.S."/>
            <person name="Lee J.M."/>
            <person name="Cheong K."/>
            <person name="Shin H.S."/>
            <person name="Kim S.B."/>
            <person name="Han K."/>
            <person name="Lee J."/>
            <person name="Park M."/>
            <person name="Lee H.A."/>
            <person name="Lee H.Y."/>
            <person name="Lee Y."/>
            <person name="Oh S."/>
            <person name="Lee J.H."/>
            <person name="Choi E."/>
            <person name="Choi E."/>
            <person name="Lee S.E."/>
            <person name="Jeon J."/>
            <person name="Kim H."/>
            <person name="Choi G."/>
            <person name="Song H."/>
            <person name="Lee J."/>
            <person name="Lee S.C."/>
            <person name="Kwon J.K."/>
            <person name="Lee H.Y."/>
            <person name="Koo N."/>
            <person name="Hong Y."/>
            <person name="Kim R.W."/>
            <person name="Kang W.H."/>
            <person name="Huh J.H."/>
            <person name="Kang B.C."/>
            <person name="Yang T.J."/>
            <person name="Lee Y.H."/>
            <person name="Bennetzen J.L."/>
            <person name="Choi D."/>
        </authorList>
    </citation>
    <scope>NUCLEOTIDE SEQUENCE [LARGE SCALE GENOMIC DNA]</scope>
    <source>
        <strain evidence="4">cv. CM334</strain>
    </source>
</reference>
<name>A0A2G2Z4M1_CAPAN</name>
<evidence type="ECO:0000256" key="1">
    <source>
        <dbReference type="SAM" id="MobiDB-lite"/>
    </source>
</evidence>
<gene>
    <name evidence="3" type="ORF">T459_20489</name>
</gene>
<evidence type="ECO:0000313" key="3">
    <source>
        <dbReference type="EMBL" id="PHT76967.1"/>
    </source>
</evidence>
<proteinExistence type="predicted"/>
<keyword evidence="2" id="KW-1133">Transmembrane helix</keyword>
<keyword evidence="2" id="KW-0472">Membrane</keyword>
<organism evidence="3 4">
    <name type="scientific">Capsicum annuum</name>
    <name type="common">Capsicum pepper</name>
    <dbReference type="NCBI Taxonomy" id="4072"/>
    <lineage>
        <taxon>Eukaryota</taxon>
        <taxon>Viridiplantae</taxon>
        <taxon>Streptophyta</taxon>
        <taxon>Embryophyta</taxon>
        <taxon>Tracheophyta</taxon>
        <taxon>Spermatophyta</taxon>
        <taxon>Magnoliopsida</taxon>
        <taxon>eudicotyledons</taxon>
        <taxon>Gunneridae</taxon>
        <taxon>Pentapetalae</taxon>
        <taxon>asterids</taxon>
        <taxon>lamiids</taxon>
        <taxon>Solanales</taxon>
        <taxon>Solanaceae</taxon>
        <taxon>Solanoideae</taxon>
        <taxon>Capsiceae</taxon>
        <taxon>Capsicum</taxon>
    </lineage>
</organism>
<comment type="caution">
    <text evidence="3">The sequence shown here is derived from an EMBL/GenBank/DDBJ whole genome shotgun (WGS) entry which is preliminary data.</text>
</comment>
<dbReference type="AlphaFoldDB" id="A0A2G2Z4M1"/>
<keyword evidence="4" id="KW-1185">Reference proteome</keyword>
<reference evidence="3 4" key="1">
    <citation type="journal article" date="2014" name="Nat. Genet.">
        <title>Genome sequence of the hot pepper provides insights into the evolution of pungency in Capsicum species.</title>
        <authorList>
            <person name="Kim S."/>
            <person name="Park M."/>
            <person name="Yeom S.I."/>
            <person name="Kim Y.M."/>
            <person name="Lee J.M."/>
            <person name="Lee H.A."/>
            <person name="Seo E."/>
            <person name="Choi J."/>
            <person name="Cheong K."/>
            <person name="Kim K.T."/>
            <person name="Jung K."/>
            <person name="Lee G.W."/>
            <person name="Oh S.K."/>
            <person name="Bae C."/>
            <person name="Kim S.B."/>
            <person name="Lee H.Y."/>
            <person name="Kim S.Y."/>
            <person name="Kim M.S."/>
            <person name="Kang B.C."/>
            <person name="Jo Y.D."/>
            <person name="Yang H.B."/>
            <person name="Jeong H.J."/>
            <person name="Kang W.H."/>
            <person name="Kwon J.K."/>
            <person name="Shin C."/>
            <person name="Lim J.Y."/>
            <person name="Park J.H."/>
            <person name="Huh J.H."/>
            <person name="Kim J.S."/>
            <person name="Kim B.D."/>
            <person name="Cohen O."/>
            <person name="Paran I."/>
            <person name="Suh M.C."/>
            <person name="Lee S.B."/>
            <person name="Kim Y.K."/>
            <person name="Shin Y."/>
            <person name="Noh S.J."/>
            <person name="Park J."/>
            <person name="Seo Y.S."/>
            <person name="Kwon S.Y."/>
            <person name="Kim H.A."/>
            <person name="Park J.M."/>
            <person name="Kim H.J."/>
            <person name="Choi S.B."/>
            <person name="Bosland P.W."/>
            <person name="Reeves G."/>
            <person name="Jo S.H."/>
            <person name="Lee B.W."/>
            <person name="Cho H.T."/>
            <person name="Choi H.S."/>
            <person name="Lee M.S."/>
            <person name="Yu Y."/>
            <person name="Do Choi Y."/>
            <person name="Park B.S."/>
            <person name="van Deynze A."/>
            <person name="Ashrafi H."/>
            <person name="Hill T."/>
            <person name="Kim W.T."/>
            <person name="Pai H.S."/>
            <person name="Ahn H.K."/>
            <person name="Yeam I."/>
            <person name="Giovannoni J.J."/>
            <person name="Rose J.K."/>
            <person name="Sorensen I."/>
            <person name="Lee S.J."/>
            <person name="Kim R.W."/>
            <person name="Choi I.Y."/>
            <person name="Choi B.S."/>
            <person name="Lim J.S."/>
            <person name="Lee Y.H."/>
            <person name="Choi D."/>
        </authorList>
    </citation>
    <scope>NUCLEOTIDE SEQUENCE [LARGE SCALE GENOMIC DNA]</scope>
    <source>
        <strain evidence="4">cv. CM334</strain>
    </source>
</reference>